<dbReference type="PANTHER" id="PTHR33979">
    <property type="entry name" value="OS02G0221600 PROTEIN"/>
    <property type="match status" value="1"/>
</dbReference>
<proteinExistence type="predicted"/>
<dbReference type="PANTHER" id="PTHR33979:SF2">
    <property type="entry name" value="PEPTIDASE M50B-LIKE-DOMAIN-CONTAINING PROTEIN"/>
    <property type="match status" value="1"/>
</dbReference>
<protein>
    <submittedName>
        <fullName evidence="2">M50 family metallopeptidase</fullName>
    </submittedName>
</protein>
<dbReference type="InterPro" id="IPR049500">
    <property type="entry name" value="Peptidase_M50B-like"/>
</dbReference>
<dbReference type="RefSeq" id="WP_207381770.1">
    <property type="nucleotide sequence ID" value="NZ_CP071502.1"/>
</dbReference>
<feature type="transmembrane region" description="Helical" evidence="1">
    <location>
        <begin position="108"/>
        <end position="124"/>
    </location>
</feature>
<keyword evidence="1" id="KW-1133">Transmembrane helix</keyword>
<keyword evidence="1" id="KW-0472">Membrane</keyword>
<feature type="transmembrane region" description="Helical" evidence="1">
    <location>
        <begin position="158"/>
        <end position="175"/>
    </location>
</feature>
<dbReference type="Pfam" id="PF13398">
    <property type="entry name" value="Peptidase_M50B"/>
    <property type="match status" value="1"/>
</dbReference>
<organism evidence="2 3">
    <name type="scientific">Shewanella sedimentimangrovi</name>
    <dbReference type="NCBI Taxonomy" id="2814293"/>
    <lineage>
        <taxon>Bacteria</taxon>
        <taxon>Pseudomonadati</taxon>
        <taxon>Pseudomonadota</taxon>
        <taxon>Gammaproteobacteria</taxon>
        <taxon>Alteromonadales</taxon>
        <taxon>Shewanellaceae</taxon>
        <taxon>Shewanella</taxon>
    </lineage>
</organism>
<feature type="transmembrane region" description="Helical" evidence="1">
    <location>
        <begin position="14"/>
        <end position="32"/>
    </location>
</feature>
<keyword evidence="1" id="KW-0812">Transmembrane</keyword>
<accession>A0ABX7R4P3</accession>
<evidence type="ECO:0000256" key="1">
    <source>
        <dbReference type="SAM" id="Phobius"/>
    </source>
</evidence>
<sequence length="231" mass="25235">MPDPLTGIPGRSRFLFELLLALTLTRLPWLGIPFKWLESFFHELSHAFMTVISGGEVSHISLFANGAGLCFSEGGMPVLIGIAGYAGAALWGGLLFSLATWPRGIRTSYALLGTMVLGVIVAWGRDLLTLSLLLCLAILFFLPLRLSQASWLVSGLRIMGLMVMLNALASPTVLLGMGGRGDAALLAELTWLPEIFWIVLWLLLALGVLYLCWRRVERISLARDQLIGNKV</sequence>
<keyword evidence="3" id="KW-1185">Reference proteome</keyword>
<dbReference type="Proteomes" id="UP000663207">
    <property type="component" value="Chromosome"/>
</dbReference>
<feature type="transmembrane region" description="Helical" evidence="1">
    <location>
        <begin position="76"/>
        <end position="96"/>
    </location>
</feature>
<evidence type="ECO:0000313" key="2">
    <source>
        <dbReference type="EMBL" id="QSX38748.1"/>
    </source>
</evidence>
<name>A0ABX7R4P3_9GAMM</name>
<dbReference type="EMBL" id="CP071502">
    <property type="protein sequence ID" value="QSX38748.1"/>
    <property type="molecule type" value="Genomic_DNA"/>
</dbReference>
<feature type="transmembrane region" description="Helical" evidence="1">
    <location>
        <begin position="195"/>
        <end position="213"/>
    </location>
</feature>
<gene>
    <name evidence="2" type="ORF">JYB85_08065</name>
</gene>
<evidence type="ECO:0000313" key="3">
    <source>
        <dbReference type="Proteomes" id="UP000663207"/>
    </source>
</evidence>
<reference evidence="2 3" key="1">
    <citation type="submission" date="2021-03" db="EMBL/GenBank/DDBJ databases">
        <title>Novel species identification of genus Shewanella.</title>
        <authorList>
            <person name="Liu G."/>
            <person name="Zhang Q."/>
        </authorList>
    </citation>
    <scope>NUCLEOTIDE SEQUENCE [LARGE SCALE GENOMIC DNA]</scope>
    <source>
        <strain evidence="2 3">FJAT-52962</strain>
    </source>
</reference>
<feature type="transmembrane region" description="Helical" evidence="1">
    <location>
        <begin position="130"/>
        <end position="146"/>
    </location>
</feature>